<accession>A0A9D4N1T8</accession>
<evidence type="ECO:0000313" key="3">
    <source>
        <dbReference type="EMBL" id="KAH3886268.1"/>
    </source>
</evidence>
<dbReference type="OrthoDB" id="25840at2759"/>
<dbReference type="GO" id="GO:0000012">
    <property type="term" value="P:single strand break repair"/>
    <property type="evidence" value="ECO:0007669"/>
    <property type="project" value="InterPro"/>
</dbReference>
<dbReference type="PANTHER" id="PTHR11370:SF4">
    <property type="entry name" value="DNA-REPAIR PROTEIN XRCC1 N-TERMINAL DOMAIN-CONTAINING PROTEIN"/>
    <property type="match status" value="1"/>
</dbReference>
<organism evidence="3 4">
    <name type="scientific">Dreissena polymorpha</name>
    <name type="common">Zebra mussel</name>
    <name type="synonym">Mytilus polymorpha</name>
    <dbReference type="NCBI Taxonomy" id="45954"/>
    <lineage>
        <taxon>Eukaryota</taxon>
        <taxon>Metazoa</taxon>
        <taxon>Spiralia</taxon>
        <taxon>Lophotrochozoa</taxon>
        <taxon>Mollusca</taxon>
        <taxon>Bivalvia</taxon>
        <taxon>Autobranchia</taxon>
        <taxon>Heteroconchia</taxon>
        <taxon>Euheterodonta</taxon>
        <taxon>Imparidentia</taxon>
        <taxon>Neoheterodontei</taxon>
        <taxon>Myida</taxon>
        <taxon>Dreissenoidea</taxon>
        <taxon>Dreissenidae</taxon>
        <taxon>Dreissena</taxon>
    </lineage>
</organism>
<dbReference type="InterPro" id="IPR002706">
    <property type="entry name" value="Xrcc1_N"/>
</dbReference>
<proteinExistence type="predicted"/>
<feature type="compositionally biased region" description="Low complexity" evidence="1">
    <location>
        <begin position="493"/>
        <end position="512"/>
    </location>
</feature>
<feature type="region of interest" description="Disordered" evidence="1">
    <location>
        <begin position="835"/>
        <end position="870"/>
    </location>
</feature>
<dbReference type="GO" id="GO:0006284">
    <property type="term" value="P:base-excision repair"/>
    <property type="evidence" value="ECO:0007669"/>
    <property type="project" value="TreeGrafter"/>
</dbReference>
<keyword evidence="4" id="KW-1185">Reference proteome</keyword>
<dbReference type="GO" id="GO:0005634">
    <property type="term" value="C:nucleus"/>
    <property type="evidence" value="ECO:0007669"/>
    <property type="project" value="InterPro"/>
</dbReference>
<evidence type="ECO:0000256" key="1">
    <source>
        <dbReference type="SAM" id="MobiDB-lite"/>
    </source>
</evidence>
<feature type="compositionally biased region" description="Polar residues" evidence="1">
    <location>
        <begin position="445"/>
        <end position="492"/>
    </location>
</feature>
<reference evidence="3" key="2">
    <citation type="submission" date="2020-11" db="EMBL/GenBank/DDBJ databases">
        <authorList>
            <person name="McCartney M.A."/>
            <person name="Auch B."/>
            <person name="Kono T."/>
            <person name="Mallez S."/>
            <person name="Becker A."/>
            <person name="Gohl D.M."/>
            <person name="Silverstein K.A.T."/>
            <person name="Koren S."/>
            <person name="Bechman K.B."/>
            <person name="Herman A."/>
            <person name="Abrahante J.E."/>
            <person name="Garbe J."/>
        </authorList>
    </citation>
    <scope>NUCLEOTIDE SEQUENCE</scope>
    <source>
        <strain evidence="3">Duluth1</strain>
        <tissue evidence="3">Whole animal</tissue>
    </source>
</reference>
<evidence type="ECO:0000313" key="4">
    <source>
        <dbReference type="Proteomes" id="UP000828390"/>
    </source>
</evidence>
<evidence type="ECO:0000259" key="2">
    <source>
        <dbReference type="Pfam" id="PF01834"/>
    </source>
</evidence>
<feature type="compositionally biased region" description="Polar residues" evidence="1">
    <location>
        <begin position="839"/>
        <end position="870"/>
    </location>
</feature>
<feature type="compositionally biased region" description="Polar residues" evidence="1">
    <location>
        <begin position="785"/>
        <end position="801"/>
    </location>
</feature>
<dbReference type="EMBL" id="JAIWYP010000001">
    <property type="protein sequence ID" value="KAH3886268.1"/>
    <property type="molecule type" value="Genomic_DNA"/>
</dbReference>
<comment type="caution">
    <text evidence="3">The sequence shown here is derived from an EMBL/GenBank/DDBJ whole genome shotgun (WGS) entry which is preliminary data.</text>
</comment>
<feature type="region of interest" description="Disordered" evidence="1">
    <location>
        <begin position="785"/>
        <end position="816"/>
    </location>
</feature>
<dbReference type="Gene3D" id="2.60.120.260">
    <property type="entry name" value="Galactose-binding domain-like"/>
    <property type="match status" value="1"/>
</dbReference>
<feature type="domain" description="DNA-repair protein Xrcc1 N-terminal" evidence="2">
    <location>
        <begin position="1"/>
        <end position="149"/>
    </location>
</feature>
<dbReference type="SUPFAM" id="SSF49785">
    <property type="entry name" value="Galactose-binding domain-like"/>
    <property type="match status" value="1"/>
</dbReference>
<sequence length="948" mass="103523">MPSETIKYIVSFSSQDERHPVSNLLKSDGLKKWLSHPQEKSGQIEAVFQLDRPCIISYIDIGSVWCATVEVQVGCSQWPAGKEYETLVYTVNLMTPADCLYGKNPIKTQMFSADLFCPEIARLQWDRVKVICRQPYKKMTQFGLSFIRFKSSNVPVSSEPEVDSIQNTLSTSVKDIQKHFLKKLDNGKNNADDHLKSRLLKISASGEGGGSLSRTARLVLAASESKHHRSFSVPKPSTTRDRAALYSSMLEQKKAPKLEDEIAKFHGSLSLERQHLDTITMADVRHQFERKIKRKLTKEEKRVFIQMTQTFLEKMFCSQEIVPEGKENGSNTKIKLNQNPLEAIGKPDGAVQDVQRERTSSVKRKLEQDAVAPPAKKSSMLQKTVRQKMKTAEIEGKCAETKDIVTQLKVAKTSQDQGVSCTRNPSGTPFQYKGIRGGELEEFPNSRTPFKSNAVNNTINDMPYTSTPKPNGTPSISTPKPNGPSSPNTPKHNGTPSTNTSNPNGMPSTSTPKPNFPKVSSAKSMVPAASFTFDEGWLNASAGPAKSTLSPSCADISPITKPVKRCSSAAARPDFLELLSSSDDDDDDDIMMGLENAVSRSQKAKSGGSTRGRGRGRGRGNSYQGSKGTGVATPKTRGRGRGRGARGPEKAKPSDQEVVAGSYFHEVLPSPVGETSSTERFPKGFAKCHGCKEFYGQALLLAHQRKCPALKLISENKSQSVDTMAQVCSAGIDVFTSPVAMQQKDICSKEVRPTSFEKCEGCNDYYGANLMTIHQTKCARYQSLHGSKSGTKQPVTTTVMSSRGDPNLFSTRNDTCGVKSPPWLDAAEKRLQLQGKPVDTSSSHLQRDSQCGTGLNQSHSSKNLASNYSNSLQSTVQSQNQFVAVDISDESDDDDVVSSGSNPALRDDAMDAAVRGDIDLGSIEVECPLCGEYYPSCIIERHAATCGL</sequence>
<dbReference type="Proteomes" id="UP000828390">
    <property type="component" value="Unassembled WGS sequence"/>
</dbReference>
<protein>
    <recommendedName>
        <fullName evidence="2">DNA-repair protein Xrcc1 N-terminal domain-containing protein</fullName>
    </recommendedName>
</protein>
<feature type="region of interest" description="Disordered" evidence="1">
    <location>
        <begin position="440"/>
        <end position="521"/>
    </location>
</feature>
<name>A0A9D4N1T8_DREPO</name>
<gene>
    <name evidence="3" type="ORF">DPMN_010270</name>
</gene>
<dbReference type="FunFam" id="2.60.120.260:FF:000025">
    <property type="entry name" value="DNA repair protein XRCC1 isoform X1"/>
    <property type="match status" value="1"/>
</dbReference>
<dbReference type="InterPro" id="IPR008979">
    <property type="entry name" value="Galactose-bd-like_sf"/>
</dbReference>
<reference evidence="3" key="1">
    <citation type="journal article" date="2019" name="bioRxiv">
        <title>The Genome of the Zebra Mussel, Dreissena polymorpha: A Resource for Invasive Species Research.</title>
        <authorList>
            <person name="McCartney M.A."/>
            <person name="Auch B."/>
            <person name="Kono T."/>
            <person name="Mallez S."/>
            <person name="Zhang Y."/>
            <person name="Obille A."/>
            <person name="Becker A."/>
            <person name="Abrahante J.E."/>
            <person name="Garbe J."/>
            <person name="Badalamenti J.P."/>
            <person name="Herman A."/>
            <person name="Mangelson H."/>
            <person name="Liachko I."/>
            <person name="Sullivan S."/>
            <person name="Sone E.D."/>
            <person name="Koren S."/>
            <person name="Silverstein K.A.T."/>
            <person name="Beckman K.B."/>
            <person name="Gohl D.M."/>
        </authorList>
    </citation>
    <scope>NUCLEOTIDE SEQUENCE</scope>
    <source>
        <strain evidence="3">Duluth1</strain>
        <tissue evidence="3">Whole animal</tissue>
    </source>
</reference>
<dbReference type="PANTHER" id="PTHR11370">
    <property type="entry name" value="DNA-REPAIR PROTEIN XRCC1"/>
    <property type="match status" value="1"/>
</dbReference>
<dbReference type="AlphaFoldDB" id="A0A9D4N1T8"/>
<dbReference type="Pfam" id="PF01834">
    <property type="entry name" value="XRCC1_N"/>
    <property type="match status" value="1"/>
</dbReference>
<feature type="region of interest" description="Disordered" evidence="1">
    <location>
        <begin position="595"/>
        <end position="656"/>
    </location>
</feature>
<feature type="compositionally biased region" description="Basic and acidic residues" evidence="1">
    <location>
        <begin position="646"/>
        <end position="655"/>
    </location>
</feature>
<dbReference type="GO" id="GO:0003684">
    <property type="term" value="F:damaged DNA binding"/>
    <property type="evidence" value="ECO:0007669"/>
    <property type="project" value="InterPro"/>
</dbReference>